<name>A0A151JYH4_9HYME</name>
<dbReference type="GO" id="GO:0016614">
    <property type="term" value="F:oxidoreductase activity, acting on CH-OH group of donors"/>
    <property type="evidence" value="ECO:0007669"/>
    <property type="project" value="InterPro"/>
</dbReference>
<keyword evidence="8" id="KW-1185">Reference proteome</keyword>
<dbReference type="EMBL" id="KQ981463">
    <property type="protein sequence ID" value="KYN41504.1"/>
    <property type="molecule type" value="Genomic_DNA"/>
</dbReference>
<dbReference type="AlphaFoldDB" id="A0A151JYH4"/>
<gene>
    <name evidence="7" type="ORF">ALC56_04057</name>
</gene>
<keyword evidence="4" id="KW-0274">FAD</keyword>
<dbReference type="GO" id="GO:0050660">
    <property type="term" value="F:flavin adenine dinucleotide binding"/>
    <property type="evidence" value="ECO:0007669"/>
    <property type="project" value="InterPro"/>
</dbReference>
<evidence type="ECO:0000256" key="2">
    <source>
        <dbReference type="ARBA" id="ARBA00010790"/>
    </source>
</evidence>
<sequence>MPGELLSAIFYYRASRRPIANSQFKYAGLLHLLTAIAIIIPLQSSGQSTMKRFLRRKELGYPLLDYNGKNIIGFSYVQATTINRIRMSSNRVYLHLARNRQNFHAARESRMKKVLIDRHTNRAIGVKFIKHRRIINVFASKEVILCAGAIGSSQLLMLSGIRLAKHLSELGINVIRDLPVDENLECEILAFIDIKYSVKLHGLPDIELLFVNTYRWIVLLILLRSKSRGRIRLLANDINVKIEIVSNYFDNPEDVKTMISLTICHYTGTCKIRPKGDPTAVVDYLD</sequence>
<dbReference type="PANTHER" id="PTHR11552:SF227">
    <property type="entry name" value="GLUCOSE DEHYDROGENASE [FAD, QUINONE]-LIKE PROTEIN"/>
    <property type="match status" value="1"/>
</dbReference>
<accession>A0A151JYH4</accession>
<dbReference type="SUPFAM" id="SSF51905">
    <property type="entry name" value="FAD/NAD(P)-binding domain"/>
    <property type="match status" value="1"/>
</dbReference>
<proteinExistence type="inferred from homology"/>
<keyword evidence="3" id="KW-0285">Flavoprotein</keyword>
<protein>
    <submittedName>
        <fullName evidence="7">Choline dehydrogenase, mitochondrial</fullName>
    </submittedName>
</protein>
<evidence type="ECO:0000259" key="6">
    <source>
        <dbReference type="Pfam" id="PF00732"/>
    </source>
</evidence>
<dbReference type="InterPro" id="IPR036188">
    <property type="entry name" value="FAD/NAD-bd_sf"/>
</dbReference>
<dbReference type="Gene3D" id="3.30.560.10">
    <property type="entry name" value="Glucose Oxidase, domain 3"/>
    <property type="match status" value="2"/>
</dbReference>
<evidence type="ECO:0000313" key="8">
    <source>
        <dbReference type="Proteomes" id="UP000078541"/>
    </source>
</evidence>
<dbReference type="Pfam" id="PF00732">
    <property type="entry name" value="GMC_oxred_N"/>
    <property type="match status" value="1"/>
</dbReference>
<dbReference type="InterPro" id="IPR012132">
    <property type="entry name" value="GMC_OxRdtase"/>
</dbReference>
<keyword evidence="5" id="KW-0560">Oxidoreductase</keyword>
<dbReference type="Gene3D" id="4.10.450.10">
    <property type="entry name" value="Glucose Oxidase, domain 2"/>
    <property type="match status" value="1"/>
</dbReference>
<evidence type="ECO:0000256" key="5">
    <source>
        <dbReference type="ARBA" id="ARBA00023002"/>
    </source>
</evidence>
<reference evidence="7 8" key="1">
    <citation type="submission" date="2016-03" db="EMBL/GenBank/DDBJ databases">
        <title>Trachymyrmex septentrionalis WGS genome.</title>
        <authorList>
            <person name="Nygaard S."/>
            <person name="Hu H."/>
            <person name="Boomsma J."/>
            <person name="Zhang G."/>
        </authorList>
    </citation>
    <scope>NUCLEOTIDE SEQUENCE [LARGE SCALE GENOMIC DNA]</scope>
    <source>
        <strain evidence="7">Tsep2-gDNA-1</strain>
        <tissue evidence="7">Whole body</tissue>
    </source>
</reference>
<evidence type="ECO:0000256" key="1">
    <source>
        <dbReference type="ARBA" id="ARBA00001974"/>
    </source>
</evidence>
<comment type="similarity">
    <text evidence="2">Belongs to the GMC oxidoreductase family.</text>
</comment>
<dbReference type="PANTHER" id="PTHR11552">
    <property type="entry name" value="GLUCOSE-METHANOL-CHOLINE GMC OXIDOREDUCTASE"/>
    <property type="match status" value="1"/>
</dbReference>
<dbReference type="InterPro" id="IPR027424">
    <property type="entry name" value="Glucose_Oxidase_domain_2"/>
</dbReference>
<evidence type="ECO:0000256" key="3">
    <source>
        <dbReference type="ARBA" id="ARBA00022630"/>
    </source>
</evidence>
<feature type="domain" description="Glucose-methanol-choline oxidoreductase N-terminal" evidence="6">
    <location>
        <begin position="57"/>
        <end position="184"/>
    </location>
</feature>
<dbReference type="Proteomes" id="UP000078541">
    <property type="component" value="Unassembled WGS sequence"/>
</dbReference>
<evidence type="ECO:0000256" key="4">
    <source>
        <dbReference type="ARBA" id="ARBA00022827"/>
    </source>
</evidence>
<organism evidence="7 8">
    <name type="scientific">Trachymyrmex septentrionalis</name>
    <dbReference type="NCBI Taxonomy" id="34720"/>
    <lineage>
        <taxon>Eukaryota</taxon>
        <taxon>Metazoa</taxon>
        <taxon>Ecdysozoa</taxon>
        <taxon>Arthropoda</taxon>
        <taxon>Hexapoda</taxon>
        <taxon>Insecta</taxon>
        <taxon>Pterygota</taxon>
        <taxon>Neoptera</taxon>
        <taxon>Endopterygota</taxon>
        <taxon>Hymenoptera</taxon>
        <taxon>Apocrita</taxon>
        <taxon>Aculeata</taxon>
        <taxon>Formicoidea</taxon>
        <taxon>Formicidae</taxon>
        <taxon>Myrmicinae</taxon>
        <taxon>Trachymyrmex</taxon>
    </lineage>
</organism>
<dbReference type="Gene3D" id="3.50.50.60">
    <property type="entry name" value="FAD/NAD(P)-binding domain"/>
    <property type="match status" value="1"/>
</dbReference>
<comment type="cofactor">
    <cofactor evidence="1">
        <name>FAD</name>
        <dbReference type="ChEBI" id="CHEBI:57692"/>
    </cofactor>
</comment>
<dbReference type="STRING" id="34720.A0A151JYH4"/>
<evidence type="ECO:0000313" key="7">
    <source>
        <dbReference type="EMBL" id="KYN41504.1"/>
    </source>
</evidence>
<dbReference type="SUPFAM" id="SSF54373">
    <property type="entry name" value="FAD-linked reductases, C-terminal domain"/>
    <property type="match status" value="1"/>
</dbReference>
<dbReference type="InterPro" id="IPR000172">
    <property type="entry name" value="GMC_OxRdtase_N"/>
</dbReference>